<gene>
    <name evidence="1" type="ORF">N3K66_004408</name>
</gene>
<reference evidence="1" key="1">
    <citation type="submission" date="2022-10" db="EMBL/GenBank/DDBJ databases">
        <title>Complete Genome of Trichothecium roseum strain YXFP-22015, a Plant Pathogen Isolated from Citrus.</title>
        <authorList>
            <person name="Wang Y."/>
            <person name="Zhu L."/>
        </authorList>
    </citation>
    <scope>NUCLEOTIDE SEQUENCE</scope>
    <source>
        <strain evidence="1">YXFP-22015</strain>
    </source>
</reference>
<comment type="caution">
    <text evidence="1">The sequence shown here is derived from an EMBL/GenBank/DDBJ whole genome shotgun (WGS) entry which is preliminary data.</text>
</comment>
<accession>A0ACC0V1X4</accession>
<name>A0ACC0V1X4_9HYPO</name>
<keyword evidence="2" id="KW-1185">Reference proteome</keyword>
<dbReference type="Proteomes" id="UP001163324">
    <property type="component" value="Chromosome 4"/>
</dbReference>
<dbReference type="EMBL" id="CM047943">
    <property type="protein sequence ID" value="KAI9900146.1"/>
    <property type="molecule type" value="Genomic_DNA"/>
</dbReference>
<sequence>MAYKSFHISKPLLAHHYDIEASDGVHLTARMPKDCGSKDGQEPDLKITAGRENGAEGGGAVINSVYFPTDKEHVFEIDPDGDGKGKAGGGGRIKMDARKAWRHRYTYTGPDGRGMIWKRTWSHAVEGHTPGLSHRNYKLMRVEHGEGEGDGEGDEDADGSRILAVFTARLGVSSVGTLQLNDDERGWGQRGEELVLLTLLAIYETVRRSDGAALGEAGDAAGTAVDAVAG</sequence>
<protein>
    <submittedName>
        <fullName evidence="1">Uncharacterized protein</fullName>
    </submittedName>
</protein>
<evidence type="ECO:0000313" key="1">
    <source>
        <dbReference type="EMBL" id="KAI9900146.1"/>
    </source>
</evidence>
<proteinExistence type="predicted"/>
<evidence type="ECO:0000313" key="2">
    <source>
        <dbReference type="Proteomes" id="UP001163324"/>
    </source>
</evidence>
<organism evidence="1 2">
    <name type="scientific">Trichothecium roseum</name>
    <dbReference type="NCBI Taxonomy" id="47278"/>
    <lineage>
        <taxon>Eukaryota</taxon>
        <taxon>Fungi</taxon>
        <taxon>Dikarya</taxon>
        <taxon>Ascomycota</taxon>
        <taxon>Pezizomycotina</taxon>
        <taxon>Sordariomycetes</taxon>
        <taxon>Hypocreomycetidae</taxon>
        <taxon>Hypocreales</taxon>
        <taxon>Hypocreales incertae sedis</taxon>
        <taxon>Trichothecium</taxon>
    </lineage>
</organism>